<dbReference type="EMBL" id="LWDX02032150">
    <property type="protein sequence ID" value="OEL27575.1"/>
    <property type="molecule type" value="Genomic_DNA"/>
</dbReference>
<gene>
    <name evidence="1" type="ORF">BAE44_0011406</name>
</gene>
<dbReference type="AlphaFoldDB" id="A0A1E5VR17"/>
<dbReference type="Proteomes" id="UP000095767">
    <property type="component" value="Unassembled WGS sequence"/>
</dbReference>
<proteinExistence type="predicted"/>
<organism evidence="1 2">
    <name type="scientific">Dichanthelium oligosanthes</name>
    <dbReference type="NCBI Taxonomy" id="888268"/>
    <lineage>
        <taxon>Eukaryota</taxon>
        <taxon>Viridiplantae</taxon>
        <taxon>Streptophyta</taxon>
        <taxon>Embryophyta</taxon>
        <taxon>Tracheophyta</taxon>
        <taxon>Spermatophyta</taxon>
        <taxon>Magnoliopsida</taxon>
        <taxon>Liliopsida</taxon>
        <taxon>Poales</taxon>
        <taxon>Poaceae</taxon>
        <taxon>PACMAD clade</taxon>
        <taxon>Panicoideae</taxon>
        <taxon>Panicodae</taxon>
        <taxon>Paniceae</taxon>
        <taxon>Dichantheliinae</taxon>
        <taxon>Dichanthelium</taxon>
    </lineage>
</organism>
<sequence>MAKSGQRGTGRGLIEENSILLMSSTINLKSEFDRHQWKRPYA</sequence>
<evidence type="ECO:0000313" key="1">
    <source>
        <dbReference type="EMBL" id="OEL27575.1"/>
    </source>
</evidence>
<evidence type="ECO:0000313" key="2">
    <source>
        <dbReference type="Proteomes" id="UP000095767"/>
    </source>
</evidence>
<accession>A0A1E5VR17</accession>
<reference evidence="1 2" key="1">
    <citation type="submission" date="2016-09" db="EMBL/GenBank/DDBJ databases">
        <title>The draft genome of Dichanthelium oligosanthes: A C3 panicoid grass species.</title>
        <authorList>
            <person name="Studer A.J."/>
            <person name="Schnable J.C."/>
            <person name="Brutnell T.P."/>
        </authorList>
    </citation>
    <scope>NUCLEOTIDE SEQUENCE [LARGE SCALE GENOMIC DNA]</scope>
    <source>
        <strain evidence="2">cv. Kellogg 1175</strain>
        <tissue evidence="1">Leaf</tissue>
    </source>
</reference>
<comment type="caution">
    <text evidence="1">The sequence shown here is derived from an EMBL/GenBank/DDBJ whole genome shotgun (WGS) entry which is preliminary data.</text>
</comment>
<name>A0A1E5VR17_9POAL</name>
<keyword evidence="2" id="KW-1185">Reference proteome</keyword>
<protein>
    <submittedName>
        <fullName evidence="1">Uncharacterized protein</fullName>
    </submittedName>
</protein>